<dbReference type="STRING" id="930146.SAMN05192533_102308"/>
<gene>
    <name evidence="1" type="ORF">SAMN05192533_102308</name>
</gene>
<accession>A0A1H7XRH6</accession>
<proteinExistence type="predicted"/>
<reference evidence="2" key="1">
    <citation type="submission" date="2016-10" db="EMBL/GenBank/DDBJ databases">
        <authorList>
            <person name="Varghese N."/>
            <person name="Submissions S."/>
        </authorList>
    </citation>
    <scope>NUCLEOTIDE SEQUENCE [LARGE SCALE GENOMIC DNA]</scope>
    <source>
        <strain evidence="2">B48,IBRC-M 10115,DSM 25386,CECT 8001</strain>
    </source>
</reference>
<dbReference type="Proteomes" id="UP000198553">
    <property type="component" value="Unassembled WGS sequence"/>
</dbReference>
<evidence type="ECO:0000313" key="1">
    <source>
        <dbReference type="EMBL" id="SEM35778.1"/>
    </source>
</evidence>
<dbReference type="AlphaFoldDB" id="A0A1H7XRH6"/>
<sequence length="57" mass="6658">MSLQTLLNDLETFLQQNPYCDIHVSNHQGKFQVQYTIKKKYEKTDNDQNDSGAQPNK</sequence>
<evidence type="ECO:0000313" key="2">
    <source>
        <dbReference type="Proteomes" id="UP000198553"/>
    </source>
</evidence>
<dbReference type="RefSeq" id="WP_170843790.1">
    <property type="nucleotide sequence ID" value="NZ_FOBW01000002.1"/>
</dbReference>
<keyword evidence="2" id="KW-1185">Reference proteome</keyword>
<name>A0A1H7XRH6_9BACI</name>
<protein>
    <submittedName>
        <fullName evidence="1">Uncharacterized protein</fullName>
    </submittedName>
</protein>
<organism evidence="1 2">
    <name type="scientific">Mesobacillus persicus</name>
    <dbReference type="NCBI Taxonomy" id="930146"/>
    <lineage>
        <taxon>Bacteria</taxon>
        <taxon>Bacillati</taxon>
        <taxon>Bacillota</taxon>
        <taxon>Bacilli</taxon>
        <taxon>Bacillales</taxon>
        <taxon>Bacillaceae</taxon>
        <taxon>Mesobacillus</taxon>
    </lineage>
</organism>
<dbReference type="EMBL" id="FOBW01000002">
    <property type="protein sequence ID" value="SEM35778.1"/>
    <property type="molecule type" value="Genomic_DNA"/>
</dbReference>